<evidence type="ECO:0000313" key="16">
    <source>
        <dbReference type="Proteomes" id="UP000663887"/>
    </source>
</evidence>
<comment type="similarity">
    <text evidence="2 11">Belongs to the DTD family.</text>
</comment>
<evidence type="ECO:0000256" key="10">
    <source>
        <dbReference type="ARBA" id="ARBA00048018"/>
    </source>
</evidence>
<dbReference type="Pfam" id="PF03819">
    <property type="entry name" value="MazG"/>
    <property type="match status" value="1"/>
</dbReference>
<dbReference type="HAMAP" id="MF_00518">
    <property type="entry name" value="Deacylase_Dtd"/>
    <property type="match status" value="1"/>
</dbReference>
<dbReference type="GO" id="GO:0005737">
    <property type="term" value="C:cytoplasm"/>
    <property type="evidence" value="ECO:0007669"/>
    <property type="project" value="UniProtKB-SubCell"/>
</dbReference>
<feature type="domain" description="Aminoacyl-transfer RNA synthetases class-II family profile" evidence="14">
    <location>
        <begin position="471"/>
        <end position="705"/>
    </location>
</feature>
<evidence type="ECO:0000256" key="5">
    <source>
        <dbReference type="ARBA" id="ARBA00022741"/>
    </source>
</evidence>
<dbReference type="NCBIfam" id="TIGR00256">
    <property type="entry name" value="D-aminoacyl-tRNA deacylase"/>
    <property type="match status" value="1"/>
</dbReference>
<comment type="catalytic activity">
    <reaction evidence="9">
        <text>glycyl-tRNA(Ala) + H2O = tRNA(Ala) + glycine + H(+)</text>
        <dbReference type="Rhea" id="RHEA:53744"/>
        <dbReference type="Rhea" id="RHEA-COMP:9657"/>
        <dbReference type="Rhea" id="RHEA-COMP:13640"/>
        <dbReference type="ChEBI" id="CHEBI:15377"/>
        <dbReference type="ChEBI" id="CHEBI:15378"/>
        <dbReference type="ChEBI" id="CHEBI:57305"/>
        <dbReference type="ChEBI" id="CHEBI:78442"/>
        <dbReference type="ChEBI" id="CHEBI:78522"/>
        <dbReference type="EC" id="3.1.1.96"/>
    </reaction>
</comment>
<dbReference type="GO" id="GO:0000049">
    <property type="term" value="F:tRNA binding"/>
    <property type="evidence" value="ECO:0007669"/>
    <property type="project" value="UniProtKB-KW"/>
</dbReference>
<dbReference type="Gene3D" id="3.50.80.10">
    <property type="entry name" value="D-tyrosyl-tRNA(Tyr) deacylase"/>
    <property type="match status" value="1"/>
</dbReference>
<dbReference type="InterPro" id="IPR004154">
    <property type="entry name" value="Anticodon-bd"/>
</dbReference>
<dbReference type="InterPro" id="IPR006195">
    <property type="entry name" value="aa-tRNA-synth_II"/>
</dbReference>
<dbReference type="Gene3D" id="3.30.930.10">
    <property type="entry name" value="Bira Bifunctional Protein, Domain 2"/>
    <property type="match status" value="1"/>
</dbReference>
<comment type="catalytic activity">
    <reaction evidence="10">
        <text>a D-aminoacyl-tRNA + H2O = a tRNA + a D-alpha-amino acid + H(+)</text>
        <dbReference type="Rhea" id="RHEA:13953"/>
        <dbReference type="Rhea" id="RHEA-COMP:10123"/>
        <dbReference type="Rhea" id="RHEA-COMP:10124"/>
        <dbReference type="ChEBI" id="CHEBI:15377"/>
        <dbReference type="ChEBI" id="CHEBI:15378"/>
        <dbReference type="ChEBI" id="CHEBI:59871"/>
        <dbReference type="ChEBI" id="CHEBI:78442"/>
        <dbReference type="ChEBI" id="CHEBI:79333"/>
        <dbReference type="EC" id="3.1.1.96"/>
    </reaction>
</comment>
<dbReference type="Proteomes" id="UP000663887">
    <property type="component" value="Unassembled WGS sequence"/>
</dbReference>
<sequence length="792" mass="90821">MRVVIQRVTEASVQVNNEIVGAINNGLMILLGIEDADTNEDIEWLSNKIINLRIFNDENEVMNKSLLDVNGDILLISQFTLHASTKKGNRPSYIKASKLDFAIPMYEQMIAQLEKSINKKIQTGVFGADMKVHLLNDGPVTIVIDKQAQQQVDEWIKTVGVRYFNELTNLGILMEEVGELSRLMVRKYGEQSFKESDKGKELADEMADVLWVLICLANQTGSFIASLSYKIDTMILLLAKPAIYVIVAFILLVLFVLGVKTFYAQSIKTRVKDYQSEIARSHSRILKLEVQNEKLQQRVKEFAAIMSIQQDNKFQQIISHAKEYGFVFPSSEIYDGLSAVYDYGPYGSELKKNIRDYWWKSMTQMHENIVGIDAAIFMHPTTWKASGHVDNFSDPMIDNKDSKKRYRVDHLIEGFADTLPETEKNILLDTMQKLEAETDYAGLKKLIDDNKITCSVSGTANWTEIRQFNLMFKTEFGAVAADNPDDNIVYLRPETAQGIFVNFLNVQKTARMKIPFGIAQTGKAFRNEIVARQFIFRMREFEQMEMQFFVRPGTEGEWYKHWKAERLQWHLSLGLPAEKYRYHDHIKLAHYAKEACDIEFEFPIGFKEVEGIHSRSDFDLTQHQLFSKKKQQYFDNDIDPATGKPYGNYVPYVVETSIGLDRIFLLILSNAFEEEVISKEDGTSDSRTVLHIPVKLAPVKLAILPLTKKDGLPEIAEALMKECKGSFKCFYEEKDAIGKRYRRQDAVGTPFCVTIDHQTKEDNTVTIRYRDSMQQERVPLDSIKDLVLKAVL</sequence>
<evidence type="ECO:0000256" key="6">
    <source>
        <dbReference type="ARBA" id="ARBA00022840"/>
    </source>
</evidence>
<keyword evidence="13" id="KW-1133">Transmembrane helix</keyword>
<dbReference type="PRINTS" id="PR01043">
    <property type="entry name" value="TRNASYNTHGLY"/>
</dbReference>
<proteinExistence type="inferred from homology"/>
<organism evidence="15 16">
    <name type="scientific">Rotaria magnacalcarata</name>
    <dbReference type="NCBI Taxonomy" id="392030"/>
    <lineage>
        <taxon>Eukaryota</taxon>
        <taxon>Metazoa</taxon>
        <taxon>Spiralia</taxon>
        <taxon>Gnathifera</taxon>
        <taxon>Rotifera</taxon>
        <taxon>Eurotatoria</taxon>
        <taxon>Bdelloidea</taxon>
        <taxon>Philodinida</taxon>
        <taxon>Philodinidae</taxon>
        <taxon>Rotaria</taxon>
    </lineage>
</organism>
<dbReference type="GO" id="GO:0051499">
    <property type="term" value="F:D-aminoacyl-tRNA deacylase activity"/>
    <property type="evidence" value="ECO:0007669"/>
    <property type="project" value="UniProtKB-EC"/>
</dbReference>
<dbReference type="InterPro" id="IPR012359">
    <property type="entry name" value="MazG-related_YpjD"/>
</dbReference>
<keyword evidence="7" id="KW-0648">Protein biosynthesis</keyword>
<reference evidence="15" key="1">
    <citation type="submission" date="2021-02" db="EMBL/GenBank/DDBJ databases">
        <authorList>
            <person name="Nowell W R."/>
        </authorList>
    </citation>
    <scope>NUCLEOTIDE SEQUENCE</scope>
</reference>
<keyword evidence="4" id="KW-0436">Ligase</keyword>
<evidence type="ECO:0000256" key="3">
    <source>
        <dbReference type="ARBA" id="ARBA00022490"/>
    </source>
</evidence>
<evidence type="ECO:0000256" key="1">
    <source>
        <dbReference type="ARBA" id="ARBA00008226"/>
    </source>
</evidence>
<dbReference type="NCBIfam" id="TIGR00389">
    <property type="entry name" value="glyS_dimeric"/>
    <property type="match status" value="1"/>
</dbReference>
<dbReference type="GO" id="GO:0044281">
    <property type="term" value="P:small molecule metabolic process"/>
    <property type="evidence" value="ECO:0007669"/>
    <property type="project" value="UniProtKB-ARBA"/>
</dbReference>
<dbReference type="Pfam" id="PF03129">
    <property type="entry name" value="HGTP_anticodon"/>
    <property type="match status" value="1"/>
</dbReference>
<dbReference type="InterPro" id="IPR023509">
    <property type="entry name" value="DTD-like_sf"/>
</dbReference>
<evidence type="ECO:0000256" key="11">
    <source>
        <dbReference type="RuleBase" id="RU003470"/>
    </source>
</evidence>
<comment type="similarity">
    <text evidence="1">Belongs to the class-II aminoacyl-tRNA synthetase family.</text>
</comment>
<dbReference type="Pfam" id="PF00587">
    <property type="entry name" value="tRNA-synt_2b"/>
    <property type="match status" value="1"/>
</dbReference>
<dbReference type="InterPro" id="IPR036621">
    <property type="entry name" value="Anticodon-bd_dom_sf"/>
</dbReference>
<dbReference type="InterPro" id="IPR033731">
    <property type="entry name" value="GlyRS-like_core"/>
</dbReference>
<evidence type="ECO:0000256" key="4">
    <source>
        <dbReference type="ARBA" id="ARBA00022598"/>
    </source>
</evidence>
<dbReference type="Gene3D" id="3.40.50.800">
    <property type="entry name" value="Anticodon-binding domain"/>
    <property type="match status" value="1"/>
</dbReference>
<accession>A0A816XGZ0</accession>
<dbReference type="CDD" id="cd00774">
    <property type="entry name" value="GlyRS-like_core"/>
    <property type="match status" value="1"/>
</dbReference>
<dbReference type="InterPro" id="IPR002314">
    <property type="entry name" value="aa-tRNA-synt_IIb"/>
</dbReference>
<keyword evidence="12" id="KW-0175">Coiled coil</keyword>
<evidence type="ECO:0000256" key="8">
    <source>
        <dbReference type="ARBA" id="ARBA00023146"/>
    </source>
</evidence>
<evidence type="ECO:0000256" key="9">
    <source>
        <dbReference type="ARBA" id="ARBA00047676"/>
    </source>
</evidence>
<dbReference type="InterPro" id="IPR027031">
    <property type="entry name" value="Gly-tRNA_synthase/POLG2"/>
</dbReference>
<dbReference type="PROSITE" id="PS50862">
    <property type="entry name" value="AA_TRNA_LIGASE_II"/>
    <property type="match status" value="1"/>
</dbReference>
<dbReference type="PANTHER" id="PTHR10745">
    <property type="entry name" value="GLYCYL-TRNA SYNTHETASE/DNA POLYMERASE SUBUNIT GAMMA-2"/>
    <property type="match status" value="1"/>
</dbReference>
<keyword evidence="13" id="KW-0812">Transmembrane</keyword>
<evidence type="ECO:0000259" key="14">
    <source>
        <dbReference type="PROSITE" id="PS50862"/>
    </source>
</evidence>
<keyword evidence="8" id="KW-0030">Aminoacyl-tRNA synthetase</keyword>
<protein>
    <recommendedName>
        <fullName evidence="11">D-aminoacyl-tRNA deacylase</fullName>
        <ecNumber evidence="11">3.1.1.96</ecNumber>
    </recommendedName>
</protein>
<comment type="caution">
    <text evidence="15">The sequence shown here is derived from an EMBL/GenBank/DDBJ whole genome shotgun (WGS) entry which is preliminary data.</text>
</comment>
<evidence type="ECO:0000256" key="13">
    <source>
        <dbReference type="SAM" id="Phobius"/>
    </source>
</evidence>
<feature type="coiled-coil region" evidence="12">
    <location>
        <begin position="278"/>
        <end position="305"/>
    </location>
</feature>
<evidence type="ECO:0000256" key="7">
    <source>
        <dbReference type="ARBA" id="ARBA00022917"/>
    </source>
</evidence>
<dbReference type="FunFam" id="3.50.80.10:FF:000001">
    <property type="entry name" value="D-aminoacyl-tRNA deacylase"/>
    <property type="match status" value="1"/>
</dbReference>
<keyword evidence="11" id="KW-0694">RNA-binding</keyword>
<dbReference type="SUPFAM" id="SSF69500">
    <property type="entry name" value="DTD-like"/>
    <property type="match status" value="1"/>
</dbReference>
<dbReference type="InterPro" id="IPR003732">
    <property type="entry name" value="Daa-tRNA_deacyls_DTD"/>
</dbReference>
<dbReference type="InterPro" id="IPR045864">
    <property type="entry name" value="aa-tRNA-synth_II/BPL/LPL"/>
</dbReference>
<feature type="transmembrane region" description="Helical" evidence="13">
    <location>
        <begin position="241"/>
        <end position="263"/>
    </location>
</feature>
<keyword evidence="11" id="KW-0378">Hydrolase</keyword>
<dbReference type="GO" id="GO:0004820">
    <property type="term" value="F:glycine-tRNA ligase activity"/>
    <property type="evidence" value="ECO:0007669"/>
    <property type="project" value="InterPro"/>
</dbReference>
<dbReference type="Gene3D" id="1.10.287.1080">
    <property type="entry name" value="MazG-like"/>
    <property type="match status" value="1"/>
</dbReference>
<evidence type="ECO:0000256" key="2">
    <source>
        <dbReference type="ARBA" id="ARBA00009673"/>
    </source>
</evidence>
<dbReference type="GO" id="GO:0006426">
    <property type="term" value="P:glycyl-tRNA aminoacylation"/>
    <property type="evidence" value="ECO:0007669"/>
    <property type="project" value="InterPro"/>
</dbReference>
<keyword evidence="11" id="KW-0820">tRNA-binding</keyword>
<dbReference type="FunFam" id="3.40.50.800:FF:000002">
    <property type="entry name" value="Glycine--tRNA ligase"/>
    <property type="match status" value="1"/>
</dbReference>
<dbReference type="PANTHER" id="PTHR10745:SF8">
    <property type="entry name" value="DNA POLYMERASE SUBUNIT GAMMA-2, MITOCHONDRIAL"/>
    <property type="match status" value="1"/>
</dbReference>
<dbReference type="SUPFAM" id="SSF55681">
    <property type="entry name" value="Class II aaRS and biotin synthetases"/>
    <property type="match status" value="1"/>
</dbReference>
<dbReference type="SUPFAM" id="SSF52954">
    <property type="entry name" value="Class II aaRS ABD-related"/>
    <property type="match status" value="1"/>
</dbReference>
<dbReference type="EMBL" id="CAJNRG010013019">
    <property type="protein sequence ID" value="CAF2145253.1"/>
    <property type="molecule type" value="Genomic_DNA"/>
</dbReference>
<dbReference type="Gene3D" id="3.30.40.230">
    <property type="match status" value="1"/>
</dbReference>
<dbReference type="InterPro" id="IPR002315">
    <property type="entry name" value="tRNA-synt_gly"/>
</dbReference>
<evidence type="ECO:0000313" key="15">
    <source>
        <dbReference type="EMBL" id="CAF2145253.1"/>
    </source>
</evidence>
<gene>
    <name evidence="15" type="ORF">XDN619_LOCUS27519</name>
</gene>
<evidence type="ECO:0000256" key="12">
    <source>
        <dbReference type="SAM" id="Coils"/>
    </source>
</evidence>
<dbReference type="GO" id="GO:0005524">
    <property type="term" value="F:ATP binding"/>
    <property type="evidence" value="ECO:0007669"/>
    <property type="project" value="UniProtKB-KW"/>
</dbReference>
<dbReference type="CDD" id="cd11531">
    <property type="entry name" value="NTP-PPase_BsYpjD"/>
    <property type="match status" value="1"/>
</dbReference>
<dbReference type="CDD" id="cd00563">
    <property type="entry name" value="Dtyr_deacylase"/>
    <property type="match status" value="1"/>
</dbReference>
<keyword evidence="13" id="KW-0472">Membrane</keyword>
<dbReference type="NCBIfam" id="NF003211">
    <property type="entry name" value="PRK04173.1"/>
    <property type="match status" value="1"/>
</dbReference>
<name>A0A816XGZ0_9BILA</name>
<dbReference type="Pfam" id="PF02580">
    <property type="entry name" value="Tyr_Deacylase"/>
    <property type="match status" value="1"/>
</dbReference>
<keyword evidence="6" id="KW-0067">ATP-binding</keyword>
<dbReference type="AlphaFoldDB" id="A0A816XGZ0"/>
<dbReference type="EC" id="3.1.1.96" evidence="11"/>
<dbReference type="InterPro" id="IPR004518">
    <property type="entry name" value="MazG-like_dom"/>
</dbReference>
<keyword evidence="3 11" id="KW-0963">Cytoplasm</keyword>
<comment type="subcellular location">
    <subcellularLocation>
        <location evidence="11">Cytoplasm</location>
    </subcellularLocation>
</comment>
<feature type="transmembrane region" description="Helical" evidence="13">
    <location>
        <begin position="209"/>
        <end position="229"/>
    </location>
</feature>
<keyword evidence="5" id="KW-0547">Nucleotide-binding</keyword>
<dbReference type="SUPFAM" id="SSF101386">
    <property type="entry name" value="all-alpha NTP pyrophosphatases"/>
    <property type="match status" value="1"/>
</dbReference>